<keyword evidence="2" id="KW-1185">Reference proteome</keyword>
<accession>A0AAV3NTC9</accession>
<organism evidence="1 2">
    <name type="scientific">Lithospermum erythrorhizon</name>
    <name type="common">Purple gromwell</name>
    <name type="synonym">Lithospermum officinale var. erythrorhizon</name>
    <dbReference type="NCBI Taxonomy" id="34254"/>
    <lineage>
        <taxon>Eukaryota</taxon>
        <taxon>Viridiplantae</taxon>
        <taxon>Streptophyta</taxon>
        <taxon>Embryophyta</taxon>
        <taxon>Tracheophyta</taxon>
        <taxon>Spermatophyta</taxon>
        <taxon>Magnoliopsida</taxon>
        <taxon>eudicotyledons</taxon>
        <taxon>Gunneridae</taxon>
        <taxon>Pentapetalae</taxon>
        <taxon>asterids</taxon>
        <taxon>lamiids</taxon>
        <taxon>Boraginales</taxon>
        <taxon>Boraginaceae</taxon>
        <taxon>Boraginoideae</taxon>
        <taxon>Lithospermeae</taxon>
        <taxon>Lithospermum</taxon>
    </lineage>
</organism>
<dbReference type="AlphaFoldDB" id="A0AAV3NTC9"/>
<protein>
    <submittedName>
        <fullName evidence="1">Uncharacterized protein</fullName>
    </submittedName>
</protein>
<sequence>MKVQSPTRLHQQFAHYQLRATEAAYVMSLQWAESARVNEEFEQEKSSIGESIRRIREERDSALAGKEKALKRCDDLLRSQEKLVSEDSLRREAEI</sequence>
<name>A0AAV3NTC9_LITER</name>
<proteinExistence type="predicted"/>
<dbReference type="EMBL" id="BAABME010000421">
    <property type="protein sequence ID" value="GAA0142645.1"/>
    <property type="molecule type" value="Genomic_DNA"/>
</dbReference>
<gene>
    <name evidence="1" type="ORF">LIER_03492</name>
</gene>
<comment type="caution">
    <text evidence="1">The sequence shown here is derived from an EMBL/GenBank/DDBJ whole genome shotgun (WGS) entry which is preliminary data.</text>
</comment>
<evidence type="ECO:0000313" key="2">
    <source>
        <dbReference type="Proteomes" id="UP001454036"/>
    </source>
</evidence>
<reference evidence="1 2" key="1">
    <citation type="submission" date="2024-01" db="EMBL/GenBank/DDBJ databases">
        <title>The complete chloroplast genome sequence of Lithospermum erythrorhizon: insights into the phylogenetic relationship among Boraginaceae species and the maternal lineages of purple gromwells.</title>
        <authorList>
            <person name="Okada T."/>
            <person name="Watanabe K."/>
        </authorList>
    </citation>
    <scope>NUCLEOTIDE SEQUENCE [LARGE SCALE GENOMIC DNA]</scope>
</reference>
<evidence type="ECO:0000313" key="1">
    <source>
        <dbReference type="EMBL" id="GAA0142645.1"/>
    </source>
</evidence>
<dbReference type="Proteomes" id="UP001454036">
    <property type="component" value="Unassembled WGS sequence"/>
</dbReference>